<reference evidence="1" key="1">
    <citation type="submission" date="2020-06" db="EMBL/GenBank/DDBJ databases">
        <authorList>
            <consortium name="Plant Systems Biology data submission"/>
        </authorList>
    </citation>
    <scope>NUCLEOTIDE SEQUENCE</scope>
    <source>
        <strain evidence="1">D6</strain>
    </source>
</reference>
<evidence type="ECO:0000313" key="2">
    <source>
        <dbReference type="Proteomes" id="UP001153069"/>
    </source>
</evidence>
<name>A0A9N8DRD7_9STRA</name>
<dbReference type="Proteomes" id="UP001153069">
    <property type="component" value="Unassembled WGS sequence"/>
</dbReference>
<sequence>MDNLSPDTLDKVSVQLIFGDGEPPYQNEGLWIQIYAAALPPFVLGIPANQVRLYLSHQYLGKDEQFWNVKAGAAGYMENLADGERLVPADYLAYFLQVYNDAAVGHEVLPACSLRFFSGHGMGTGDVRSTHVKCGNAAQPALRFPHVGGTTSVLTVLDTCASPHTAACMMSGLLPVEQGDREQDARNLIAFQRTYKSKKIFQQLDFPLACSKSGNAFCCRVGWNGQQLAGQGHPLYKSPENGGIISALLCFPAVSSLLTSIKDRYTDKNDDRGLDLIFQEKFRKVQMRYVADGKMMAQAHSDLSRLQKLIDDDIAY</sequence>
<proteinExistence type="predicted"/>
<organism evidence="1 2">
    <name type="scientific">Seminavis robusta</name>
    <dbReference type="NCBI Taxonomy" id="568900"/>
    <lineage>
        <taxon>Eukaryota</taxon>
        <taxon>Sar</taxon>
        <taxon>Stramenopiles</taxon>
        <taxon>Ochrophyta</taxon>
        <taxon>Bacillariophyta</taxon>
        <taxon>Bacillariophyceae</taxon>
        <taxon>Bacillariophycidae</taxon>
        <taxon>Naviculales</taxon>
        <taxon>Naviculaceae</taxon>
        <taxon>Seminavis</taxon>
    </lineage>
</organism>
<protein>
    <submittedName>
        <fullName evidence="1">Uncharacterized protein</fullName>
    </submittedName>
</protein>
<evidence type="ECO:0000313" key="1">
    <source>
        <dbReference type="EMBL" id="CAB9504544.1"/>
    </source>
</evidence>
<keyword evidence="2" id="KW-1185">Reference proteome</keyword>
<accession>A0A9N8DRD7</accession>
<comment type="caution">
    <text evidence="1">The sequence shown here is derived from an EMBL/GenBank/DDBJ whole genome shotgun (WGS) entry which is preliminary data.</text>
</comment>
<gene>
    <name evidence="1" type="ORF">SEMRO_200_G084790.1</name>
</gene>
<dbReference type="EMBL" id="CAICTM010000199">
    <property type="protein sequence ID" value="CAB9504544.1"/>
    <property type="molecule type" value="Genomic_DNA"/>
</dbReference>
<dbReference type="AlphaFoldDB" id="A0A9N8DRD7"/>